<dbReference type="GO" id="GO:0016045">
    <property type="term" value="P:detection of bacterium"/>
    <property type="evidence" value="ECO:0007669"/>
    <property type="project" value="TreeGrafter"/>
</dbReference>
<dbReference type="SMART" id="SM00238">
    <property type="entry name" value="BIR"/>
    <property type="match status" value="2"/>
</dbReference>
<dbReference type="CDD" id="cd00022">
    <property type="entry name" value="BIR"/>
    <property type="match status" value="2"/>
</dbReference>
<evidence type="ECO:0000313" key="9">
    <source>
        <dbReference type="EMBL" id="GCB78372.1"/>
    </source>
</evidence>
<dbReference type="Pfam" id="PF17889">
    <property type="entry name" value="NLRC4_HD"/>
    <property type="match status" value="1"/>
</dbReference>
<evidence type="ECO:0000256" key="3">
    <source>
        <dbReference type="ARBA" id="ARBA00022737"/>
    </source>
</evidence>
<keyword evidence="4" id="KW-0547">Nucleotide-binding</keyword>
<evidence type="ECO:0000256" key="1">
    <source>
        <dbReference type="ARBA" id="ARBA00022703"/>
    </source>
</evidence>
<protein>
    <recommendedName>
        <fullName evidence="8">NACHT domain-containing protein</fullName>
    </recommendedName>
</protein>
<dbReference type="EMBL" id="BFAA01018346">
    <property type="protein sequence ID" value="GCB78372.1"/>
    <property type="molecule type" value="Genomic_DNA"/>
</dbReference>
<feature type="domain" description="NACHT" evidence="8">
    <location>
        <begin position="309"/>
        <end position="401"/>
    </location>
</feature>
<evidence type="ECO:0000313" key="10">
    <source>
        <dbReference type="Proteomes" id="UP000288216"/>
    </source>
</evidence>
<keyword evidence="6" id="KW-0067">ATP-binding</keyword>
<accession>A0A401PZ19</accession>
<dbReference type="STRING" id="75743.A0A401PZ19"/>
<dbReference type="Pfam" id="PF05729">
    <property type="entry name" value="NACHT"/>
    <property type="match status" value="1"/>
</dbReference>
<dbReference type="AlphaFoldDB" id="A0A401PZ19"/>
<dbReference type="GO" id="GO:0070269">
    <property type="term" value="P:pyroptotic inflammatory response"/>
    <property type="evidence" value="ECO:0007669"/>
    <property type="project" value="TreeGrafter"/>
</dbReference>
<dbReference type="InterPro" id="IPR053882">
    <property type="entry name" value="Nlrc4-like_WHD"/>
</dbReference>
<dbReference type="InterPro" id="IPR040535">
    <property type="entry name" value="NLRC4_HD"/>
</dbReference>
<evidence type="ECO:0000256" key="6">
    <source>
        <dbReference type="ARBA" id="ARBA00022840"/>
    </source>
</evidence>
<dbReference type="PROSITE" id="PS50143">
    <property type="entry name" value="BIR_REPEAT_2"/>
    <property type="match status" value="2"/>
</dbReference>
<dbReference type="OMA" id="FENWPFY"/>
<sequence length="1182" mass="133440">MPFLNFDLTKFVEDIERGNEAISRQRKRGFNHGMRSELKRLKSFESLEPFASWSPEEMASEGFYFTGLKASVQCFCCGGVFHSMGVTKSPRSEHQLFEPDCGFVKTLEVGNIPKYAVRLLPPENIPPNRREQLREERPRLETFKDWPSYVKMEPDLLVGAGFFYTGIKDKVQCFSCDGSLGNWEEDDDPWKEHSKWFPGRRQAGGGDAAREQFQELSITAPVEEHRESEGSAGRETPSGENSWTRTAEGMRGRLRNLYSSSAFCTTSFNECVSIDLRALHAELQLLLKDIKDKAQRRVTLPELLRDLGRVTVLEGEVGSGKSALLRKVANLWASGHCPLLARFRLVLYLSLRSVRPGTGVADAVRGQLLGEGFALSDQSLKEVVYGLRNRVLILLDEYGEVDSWTPQFIGEELIRKNHLTDAAVVLGLQTNRTASVRQYANAVISIAEFPLYSSIHILKTLFSHDAPRLRKLIYNLGWSGTLRGILKTPLFTLAVCQLWVQYPQEDSLNCLVIFKAFLAYSLWKDGQGDRAQSAVASCGQLALTGVFESRFEFADGDLARAGVDVEDALRLGLLSKFTAQRLKPVYRFFHVSFQEYLAGRRLGELMESEGAAVPQGGLDYLRCVDTFLQAFTRYYYFLIYAAGSSTRAASHIVSHLLGMTQRPSSFDSQADPSLYLEQHPDLELTRDLFIQISHVVDPEEMVAMVTDQVLEFALRSMGNGQTRAAMVPVILNFLAGKCLQLQASNIRQGNMFQFVKLHPEILSVLSHLQITISGRKRIGMTSYSKMAECMSSFGVPKVEEDYVSAFQSLREQMDKTEAQEKEIDNFSSMMGRSIPDSFVEPFVALPDYYKAPKLKLNIHSIGPLQEGESKHLQTLCSLSNCIELTLWNSRGALREMEPAIELYRDRFKAVILQGTELSQEEQDLVISMSKLESLELLIAGDLFPARFLRSFPALRIFRLKCGRVPEFEELARALTACSRLEELVLGEFHLSPSETRALAASLGQLQNLKILDIPEHGFSQPEESETFADVLGSLVRLEVLRLCKGVAPSFSQRLQNLQQLRVLDINKTMDDRSLLKLAQVAKRGHLPRLQTLNLSLNEELSDLGWRDFFLTLDNMSELRVLHISRIYTNQLKPQPDTFKAFVQCVSRLPALVTIHMLSWMLDAMDFNMFNAMKEKHPQSGRM</sequence>
<evidence type="ECO:0000256" key="7">
    <source>
        <dbReference type="SAM" id="MobiDB-lite"/>
    </source>
</evidence>
<dbReference type="Pfam" id="PF00653">
    <property type="entry name" value="BIR"/>
    <property type="match status" value="2"/>
</dbReference>
<evidence type="ECO:0000256" key="4">
    <source>
        <dbReference type="ARBA" id="ARBA00022741"/>
    </source>
</evidence>
<dbReference type="GO" id="GO:0046872">
    <property type="term" value="F:metal ion binding"/>
    <property type="evidence" value="ECO:0007669"/>
    <property type="project" value="UniProtKB-KW"/>
</dbReference>
<dbReference type="GO" id="GO:0043066">
    <property type="term" value="P:negative regulation of apoptotic process"/>
    <property type="evidence" value="ECO:0007669"/>
    <property type="project" value="InterPro"/>
</dbReference>
<comment type="caution">
    <text evidence="9">The sequence shown here is derived from an EMBL/GenBank/DDBJ whole genome shotgun (WGS) entry which is preliminary data.</text>
</comment>
<dbReference type="PANTHER" id="PTHR46914">
    <property type="entry name" value="BACULOVIRAL IAP REPEAT-CONTAINING PROTEIN 1"/>
    <property type="match status" value="1"/>
</dbReference>
<keyword evidence="3" id="KW-0677">Repeat</keyword>
<dbReference type="Pfam" id="PF22524">
    <property type="entry name" value="WHD_Nlrc4"/>
    <property type="match status" value="1"/>
</dbReference>
<name>A0A401PZ19_SCYTO</name>
<evidence type="ECO:0000256" key="5">
    <source>
        <dbReference type="ARBA" id="ARBA00022833"/>
    </source>
</evidence>
<keyword evidence="1" id="KW-0053">Apoptosis</keyword>
<dbReference type="InterPro" id="IPR027417">
    <property type="entry name" value="P-loop_NTPase"/>
</dbReference>
<evidence type="ECO:0000256" key="2">
    <source>
        <dbReference type="ARBA" id="ARBA00022723"/>
    </source>
</evidence>
<dbReference type="GO" id="GO:0043027">
    <property type="term" value="F:cysteine-type endopeptidase inhibitor activity involved in apoptotic process"/>
    <property type="evidence" value="ECO:0007669"/>
    <property type="project" value="InterPro"/>
</dbReference>
<dbReference type="InterPro" id="IPR028789">
    <property type="entry name" value="Naip"/>
</dbReference>
<dbReference type="SUPFAM" id="SSF52540">
    <property type="entry name" value="P-loop containing nucleoside triphosphate hydrolases"/>
    <property type="match status" value="1"/>
</dbReference>
<dbReference type="InterPro" id="IPR007111">
    <property type="entry name" value="NACHT_NTPase"/>
</dbReference>
<dbReference type="Gene3D" id="1.10.1170.10">
    <property type="entry name" value="Inhibitor Of Apoptosis Protein (2mihbC-IAP-1), Chain A"/>
    <property type="match status" value="2"/>
</dbReference>
<dbReference type="GO" id="GO:0006915">
    <property type="term" value="P:apoptotic process"/>
    <property type="evidence" value="ECO:0007669"/>
    <property type="project" value="UniProtKB-KW"/>
</dbReference>
<dbReference type="InterPro" id="IPR032675">
    <property type="entry name" value="LRR_dom_sf"/>
</dbReference>
<dbReference type="SUPFAM" id="SSF52047">
    <property type="entry name" value="RNI-like"/>
    <property type="match status" value="1"/>
</dbReference>
<evidence type="ECO:0000259" key="8">
    <source>
        <dbReference type="PROSITE" id="PS50837"/>
    </source>
</evidence>
<dbReference type="InterPro" id="IPR001370">
    <property type="entry name" value="BIR_rpt"/>
</dbReference>
<dbReference type="Proteomes" id="UP000288216">
    <property type="component" value="Unassembled WGS sequence"/>
</dbReference>
<dbReference type="OrthoDB" id="4034597at2759"/>
<dbReference type="PANTHER" id="PTHR46914:SF1">
    <property type="entry name" value="BACULOVIRAL IAP REPEAT-CONTAINING PROTEIN 1"/>
    <property type="match status" value="1"/>
</dbReference>
<feature type="non-terminal residue" evidence="9">
    <location>
        <position position="1182"/>
    </location>
</feature>
<dbReference type="Gene3D" id="3.40.50.300">
    <property type="entry name" value="P-loop containing nucleotide triphosphate hydrolases"/>
    <property type="match status" value="1"/>
</dbReference>
<dbReference type="GO" id="GO:0042742">
    <property type="term" value="P:defense response to bacterium"/>
    <property type="evidence" value="ECO:0007669"/>
    <property type="project" value="TreeGrafter"/>
</dbReference>
<dbReference type="GO" id="GO:0072557">
    <property type="term" value="C:IPAF inflammasome complex"/>
    <property type="evidence" value="ECO:0007669"/>
    <property type="project" value="TreeGrafter"/>
</dbReference>
<dbReference type="PROSITE" id="PS50837">
    <property type="entry name" value="NACHT"/>
    <property type="match status" value="1"/>
</dbReference>
<feature type="region of interest" description="Disordered" evidence="7">
    <location>
        <begin position="222"/>
        <end position="246"/>
    </location>
</feature>
<proteinExistence type="predicted"/>
<keyword evidence="2" id="KW-0479">Metal-binding</keyword>
<dbReference type="SUPFAM" id="SSF57924">
    <property type="entry name" value="Inhibitor of apoptosis (IAP) repeat"/>
    <property type="match status" value="2"/>
</dbReference>
<keyword evidence="10" id="KW-1185">Reference proteome</keyword>
<organism evidence="9 10">
    <name type="scientific">Scyliorhinus torazame</name>
    <name type="common">Cloudy catshark</name>
    <name type="synonym">Catulus torazame</name>
    <dbReference type="NCBI Taxonomy" id="75743"/>
    <lineage>
        <taxon>Eukaryota</taxon>
        <taxon>Metazoa</taxon>
        <taxon>Chordata</taxon>
        <taxon>Craniata</taxon>
        <taxon>Vertebrata</taxon>
        <taxon>Chondrichthyes</taxon>
        <taxon>Elasmobranchii</taxon>
        <taxon>Galeomorphii</taxon>
        <taxon>Galeoidea</taxon>
        <taxon>Carcharhiniformes</taxon>
        <taxon>Scyliorhinidae</taxon>
        <taxon>Scyliorhinus</taxon>
    </lineage>
</organism>
<dbReference type="GO" id="GO:0005524">
    <property type="term" value="F:ATP binding"/>
    <property type="evidence" value="ECO:0007669"/>
    <property type="project" value="UniProtKB-KW"/>
</dbReference>
<gene>
    <name evidence="9" type="ORF">scyTo_0021191</name>
</gene>
<keyword evidence="5" id="KW-0862">Zinc</keyword>
<reference evidence="9 10" key="1">
    <citation type="journal article" date="2018" name="Nat. Ecol. Evol.">
        <title>Shark genomes provide insights into elasmobranch evolution and the origin of vertebrates.</title>
        <authorList>
            <person name="Hara Y"/>
            <person name="Yamaguchi K"/>
            <person name="Onimaru K"/>
            <person name="Kadota M"/>
            <person name="Koyanagi M"/>
            <person name="Keeley SD"/>
            <person name="Tatsumi K"/>
            <person name="Tanaka K"/>
            <person name="Motone F"/>
            <person name="Kageyama Y"/>
            <person name="Nozu R"/>
            <person name="Adachi N"/>
            <person name="Nishimura O"/>
            <person name="Nakagawa R"/>
            <person name="Tanegashima C"/>
            <person name="Kiyatake I"/>
            <person name="Matsumoto R"/>
            <person name="Murakumo K"/>
            <person name="Nishida K"/>
            <person name="Terakita A"/>
            <person name="Kuratani S"/>
            <person name="Sato K"/>
            <person name="Hyodo S Kuraku.S."/>
        </authorList>
    </citation>
    <scope>NUCLEOTIDE SEQUENCE [LARGE SCALE GENOMIC DNA]</scope>
</reference>
<dbReference type="Gene3D" id="3.80.10.10">
    <property type="entry name" value="Ribonuclease Inhibitor"/>
    <property type="match status" value="1"/>
</dbReference>